<evidence type="ECO:0000313" key="18">
    <source>
        <dbReference type="Proteomes" id="UP000652477"/>
    </source>
</evidence>
<comment type="cofactor">
    <cofactor evidence="13">
        <name>Mg(2+)</name>
        <dbReference type="ChEBI" id="CHEBI:18420"/>
    </cofactor>
</comment>
<dbReference type="InterPro" id="IPR011335">
    <property type="entry name" value="Restrct_endonuc-II-like"/>
</dbReference>
<dbReference type="InterPro" id="IPR011604">
    <property type="entry name" value="PDDEXK-like_dom_sf"/>
</dbReference>
<keyword evidence="6 13" id="KW-0269">Exonuclease</keyword>
<evidence type="ECO:0000256" key="9">
    <source>
        <dbReference type="ARBA" id="ARBA00023204"/>
    </source>
</evidence>
<dbReference type="SUPFAM" id="SSF52540">
    <property type="entry name" value="P-loop containing nucleoside triphosphate hydrolases"/>
    <property type="match status" value="1"/>
</dbReference>
<keyword evidence="5 13" id="KW-0347">Helicase</keyword>
<dbReference type="InterPro" id="IPR000212">
    <property type="entry name" value="DNA_helicase_UvrD/REP"/>
</dbReference>
<dbReference type="GO" id="GO:0043138">
    <property type="term" value="F:3'-5' DNA helicase activity"/>
    <property type="evidence" value="ECO:0007669"/>
    <property type="project" value="UniProtKB-UniRule"/>
</dbReference>
<evidence type="ECO:0000256" key="1">
    <source>
        <dbReference type="ARBA" id="ARBA00022722"/>
    </source>
</evidence>
<dbReference type="Pfam" id="PF00580">
    <property type="entry name" value="UvrD-helicase"/>
    <property type="match status" value="1"/>
</dbReference>
<keyword evidence="9 13" id="KW-0234">DNA repair</keyword>
<comment type="subunit">
    <text evidence="13">Heterodimer of AddA and AddB/RexB.</text>
</comment>
<dbReference type="FunFam" id="3.40.50.300:FF:001236">
    <property type="entry name" value="ATP-dependent helicase/nuclease subunit A"/>
    <property type="match status" value="1"/>
</dbReference>
<dbReference type="GO" id="GO:0000724">
    <property type="term" value="P:double-strand break repair via homologous recombination"/>
    <property type="evidence" value="ECO:0007669"/>
    <property type="project" value="UniProtKB-UniRule"/>
</dbReference>
<evidence type="ECO:0000256" key="5">
    <source>
        <dbReference type="ARBA" id="ARBA00022806"/>
    </source>
</evidence>
<keyword evidence="4 13" id="KW-0378">Hydrolase</keyword>
<dbReference type="GO" id="GO:0005524">
    <property type="term" value="F:ATP binding"/>
    <property type="evidence" value="ECO:0007669"/>
    <property type="project" value="UniProtKB-UniRule"/>
</dbReference>
<dbReference type="GO" id="GO:0008408">
    <property type="term" value="F:3'-5' exonuclease activity"/>
    <property type="evidence" value="ECO:0007669"/>
    <property type="project" value="UniProtKB-UniRule"/>
</dbReference>
<dbReference type="EC" id="3.1.-.-" evidence="13"/>
<keyword evidence="3 13" id="KW-0227">DNA damage</keyword>
<comment type="similarity">
    <text evidence="13">Belongs to the helicase family. AddA subfamily.</text>
</comment>
<evidence type="ECO:0000256" key="8">
    <source>
        <dbReference type="ARBA" id="ARBA00023125"/>
    </source>
</evidence>
<evidence type="ECO:0000256" key="13">
    <source>
        <dbReference type="HAMAP-Rule" id="MF_01451"/>
    </source>
</evidence>
<dbReference type="Pfam" id="PF13361">
    <property type="entry name" value="UvrD_C"/>
    <property type="match status" value="1"/>
</dbReference>
<keyword evidence="7 13" id="KW-0067">ATP-binding</keyword>
<dbReference type="Proteomes" id="UP000652477">
    <property type="component" value="Unassembled WGS sequence"/>
</dbReference>
<evidence type="ECO:0000256" key="10">
    <source>
        <dbReference type="ARBA" id="ARBA00023235"/>
    </source>
</evidence>
<dbReference type="Gene3D" id="3.40.50.300">
    <property type="entry name" value="P-loop containing nucleotide triphosphate hydrolases"/>
    <property type="match status" value="4"/>
</dbReference>
<keyword evidence="10 13" id="KW-0413">Isomerase</keyword>
<dbReference type="InterPro" id="IPR014152">
    <property type="entry name" value="AddA"/>
</dbReference>
<evidence type="ECO:0000256" key="12">
    <source>
        <dbReference type="ARBA" id="ARBA00048988"/>
    </source>
</evidence>
<accession>A0A923RQH6</accession>
<comment type="caution">
    <text evidence="17">The sequence shown here is derived from an EMBL/GenBank/DDBJ whole genome shotgun (WGS) entry which is preliminary data.</text>
</comment>
<dbReference type="PANTHER" id="PTHR11070:SF48">
    <property type="entry name" value="ATP-DEPENDENT HELICASE_NUCLEASE SUBUNIT A"/>
    <property type="match status" value="1"/>
</dbReference>
<keyword evidence="8 13" id="KW-0238">DNA-binding</keyword>
<dbReference type="EC" id="5.6.2.4" evidence="13"/>
<dbReference type="InterPro" id="IPR038726">
    <property type="entry name" value="PDDEXK_AddAB-type"/>
</dbReference>
<evidence type="ECO:0000259" key="15">
    <source>
        <dbReference type="PROSITE" id="PS51198"/>
    </source>
</evidence>
<name>A0A923RQH6_9FIRM</name>
<dbReference type="InterPro" id="IPR014017">
    <property type="entry name" value="DNA_helicase_UvrD-like_C"/>
</dbReference>
<evidence type="ECO:0000256" key="4">
    <source>
        <dbReference type="ARBA" id="ARBA00022801"/>
    </source>
</evidence>
<keyword evidence="18" id="KW-1185">Reference proteome</keyword>
<feature type="binding site" evidence="14">
    <location>
        <begin position="24"/>
        <end position="31"/>
    </location>
    <ligand>
        <name>ATP</name>
        <dbReference type="ChEBI" id="CHEBI:30616"/>
    </ligand>
</feature>
<gene>
    <name evidence="13 17" type="primary">addA</name>
    <name evidence="17" type="ORF">H8S37_06950</name>
</gene>
<dbReference type="InterPro" id="IPR014016">
    <property type="entry name" value="UvrD-like_ATP-bd"/>
</dbReference>
<dbReference type="SUPFAM" id="SSF52980">
    <property type="entry name" value="Restriction endonuclease-like"/>
    <property type="match status" value="1"/>
</dbReference>
<keyword evidence="2 13" id="KW-0547">Nucleotide-binding</keyword>
<dbReference type="InterPro" id="IPR027417">
    <property type="entry name" value="P-loop_NTPase"/>
</dbReference>
<proteinExistence type="inferred from homology"/>
<dbReference type="PROSITE" id="PS51198">
    <property type="entry name" value="UVRD_HELICASE_ATP_BIND"/>
    <property type="match status" value="1"/>
</dbReference>
<evidence type="ECO:0000256" key="14">
    <source>
        <dbReference type="PROSITE-ProRule" id="PRU00560"/>
    </source>
</evidence>
<keyword evidence="1 13" id="KW-0540">Nuclease</keyword>
<sequence length="1213" mass="139744">MSVTWTQEQQKVIELRNRNILVSAAAGSGKTAVLVERIIKMLTAQENPIDVDRLLIVTFTEAAAAEMKERIREAVEKELEVQPENVHLQRQATLIHSAQITTIHSFCLSVIREHFHVIDMDPGFRIAEEGELKLLKQDILEELLEEEYEKGEKDFLAFTEKYSSGRSDRKIEELILKLYEYACSYPQPEKWLQECTEAYHLEAAKDEAGNKEGAEVFEKAKKQVKKYLFDMRETQKQALLLCQEADGPYMYASMLESDIEGLEEALKAETFEAVSGKIKGLAWKRLSPKKDDSVSEEKKEQVKNMRERVKKQVNKLKEMFFYDAAEEQMLDMQKTYGSVQILVDLVCRFAKAFAEAKRSRNVIDFHDMEQSALAILTEEKDGALCPSEAAKEYQEQFAEVMIDEYQDSNLLQETILTSVSRMGQGKNNLFMVGDVKQSIYRFRLSRPELFMEKYDTYSTEEGEKQRVDLHKNFRSRAEVLESVNFLFEQIMRKELGGVAYDENAALYPGADYSPQTDAQGNTLYQTELLLFDKQDEQIPGGDEKEKEAYLIAGRIKALLREGRVLDKKSGEYRRPQYRDMVILTRSIKGWAKEFADILVKEGIPAYSASREGYFETYEVSVLLDYLRILDNFRQDIPLAAVLASPFCRLNARELAEIKTAFPELTFHEAVSAWMEEKEKRKGTGKEDGTLNEKLEKFFADYEKFRGMVPYTPIHELLWKIMEDTGYGIFMEAVPGGGQRKANLHMLAEKAAAFEKTSYKGLFNFVRYIEQLKKYDVDYGEASIEDEQADTVRIMSIHKSKGLEFPIVFVAGMGKKFNMQDMSGGIVIHPQWGVGMDAVDLDRRTKTPSFLKKVIQNEVLLENLGEEMRVLYVAMTRAKEKLILTGSLSHAEETLEEEKQRAELTDRKKEQIPFLELAEAKSYLDWILPAVLIKEQKTPILVKQIKGEELALEEQTVIQAEELAFDVLKHWDVQKIYVPEYKEELARQLSFAYPYEKEGKLKLKFTVSELKKRSALEEEAGEVLYEEADTIPLVPQFLKEEEELKGASRGSAYHKFLELLNFAAEYDKASLERYIEELKMEGRLEKDMAACIRPEDILAFLQSGSGRRMSRAAKKHKLYKEQPFVLGIEAKEIYPEEDAEETILVQGIIDVYFEEEDGLVVLDYKTDKVRAAGELKGKYHAQLEYYAQALERLLRKPVKEKVIYSFTLQEEIRV</sequence>
<evidence type="ECO:0000256" key="3">
    <source>
        <dbReference type="ARBA" id="ARBA00022763"/>
    </source>
</evidence>
<evidence type="ECO:0000256" key="11">
    <source>
        <dbReference type="ARBA" id="ARBA00034617"/>
    </source>
</evidence>
<comment type="function">
    <text evidence="13">The heterodimer acts as both an ATP-dependent DNA helicase and an ATP-dependent, dual-direction single-stranded exonuclease. Recognizes the chi site generating a DNA molecule suitable for the initiation of homologous recombination. The AddA nuclease domain is required for chi fragment generation; this subunit has the helicase and 3' -&gt; 5' nuclease activities.</text>
</comment>
<dbReference type="HAMAP" id="MF_01451">
    <property type="entry name" value="AddA"/>
    <property type="match status" value="1"/>
</dbReference>
<organism evidence="17 18">
    <name type="scientific">Mediterraneibacter hominis</name>
    <dbReference type="NCBI Taxonomy" id="2763054"/>
    <lineage>
        <taxon>Bacteria</taxon>
        <taxon>Bacillati</taxon>
        <taxon>Bacillota</taxon>
        <taxon>Clostridia</taxon>
        <taxon>Lachnospirales</taxon>
        <taxon>Lachnospiraceae</taxon>
        <taxon>Mediterraneibacter</taxon>
    </lineage>
</organism>
<reference evidence="17" key="1">
    <citation type="submission" date="2020-08" db="EMBL/GenBank/DDBJ databases">
        <title>Genome public.</title>
        <authorList>
            <person name="Liu C."/>
            <person name="Sun Q."/>
        </authorList>
    </citation>
    <scope>NUCLEOTIDE SEQUENCE</scope>
    <source>
        <strain evidence="17">NSJ-55</strain>
    </source>
</reference>
<dbReference type="RefSeq" id="WP_186875269.1">
    <property type="nucleotide sequence ID" value="NZ_JACOPF010000001.1"/>
</dbReference>
<dbReference type="Pfam" id="PF12705">
    <property type="entry name" value="PDDEXK_1"/>
    <property type="match status" value="1"/>
</dbReference>
<evidence type="ECO:0000256" key="2">
    <source>
        <dbReference type="ARBA" id="ARBA00022741"/>
    </source>
</evidence>
<evidence type="ECO:0000259" key="16">
    <source>
        <dbReference type="PROSITE" id="PS51217"/>
    </source>
</evidence>
<comment type="catalytic activity">
    <reaction evidence="12 13">
        <text>ATP + H2O = ADP + phosphate + H(+)</text>
        <dbReference type="Rhea" id="RHEA:13065"/>
        <dbReference type="ChEBI" id="CHEBI:15377"/>
        <dbReference type="ChEBI" id="CHEBI:15378"/>
        <dbReference type="ChEBI" id="CHEBI:30616"/>
        <dbReference type="ChEBI" id="CHEBI:43474"/>
        <dbReference type="ChEBI" id="CHEBI:456216"/>
        <dbReference type="EC" id="5.6.2.4"/>
    </reaction>
</comment>
<dbReference type="GO" id="GO:0003690">
    <property type="term" value="F:double-stranded DNA binding"/>
    <property type="evidence" value="ECO:0007669"/>
    <property type="project" value="UniProtKB-UniRule"/>
</dbReference>
<dbReference type="GO" id="GO:0005829">
    <property type="term" value="C:cytosol"/>
    <property type="evidence" value="ECO:0007669"/>
    <property type="project" value="TreeGrafter"/>
</dbReference>
<dbReference type="NCBIfam" id="TIGR02785">
    <property type="entry name" value="addA_Gpos"/>
    <property type="match status" value="1"/>
</dbReference>
<dbReference type="AlphaFoldDB" id="A0A923RQH6"/>
<protein>
    <recommendedName>
        <fullName evidence="13">ATP-dependent helicase/nuclease subunit A</fullName>
        <ecNumber evidence="13">3.1.-.-</ecNumber>
        <ecNumber evidence="13">5.6.2.4</ecNumber>
    </recommendedName>
    <alternativeName>
        <fullName evidence="13">ATP-dependent helicase/nuclease AddA</fullName>
    </alternativeName>
    <alternativeName>
        <fullName evidence="13">DNA 3'-5' helicase AddA</fullName>
    </alternativeName>
</protein>
<evidence type="ECO:0000256" key="7">
    <source>
        <dbReference type="ARBA" id="ARBA00022840"/>
    </source>
</evidence>
<evidence type="ECO:0000256" key="6">
    <source>
        <dbReference type="ARBA" id="ARBA00022839"/>
    </source>
</evidence>
<comment type="catalytic activity">
    <reaction evidence="11 13">
        <text>Couples ATP hydrolysis with the unwinding of duplex DNA by translocating in the 3'-5' direction.</text>
        <dbReference type="EC" id="5.6.2.4"/>
    </reaction>
</comment>
<dbReference type="PROSITE" id="PS51217">
    <property type="entry name" value="UVRD_HELICASE_CTER"/>
    <property type="match status" value="1"/>
</dbReference>
<feature type="domain" description="UvrD-like helicase C-terminal" evidence="16">
    <location>
        <begin position="507"/>
        <end position="801"/>
    </location>
</feature>
<dbReference type="PANTHER" id="PTHR11070">
    <property type="entry name" value="UVRD / RECB / PCRA DNA HELICASE FAMILY MEMBER"/>
    <property type="match status" value="1"/>
</dbReference>
<dbReference type="GO" id="GO:0033202">
    <property type="term" value="C:DNA helicase complex"/>
    <property type="evidence" value="ECO:0007669"/>
    <property type="project" value="TreeGrafter"/>
</dbReference>
<feature type="domain" description="UvrD-like helicase ATP-binding" evidence="15">
    <location>
        <begin position="3"/>
        <end position="476"/>
    </location>
</feature>
<dbReference type="Gene3D" id="3.90.320.10">
    <property type="match status" value="1"/>
</dbReference>
<evidence type="ECO:0000313" key="17">
    <source>
        <dbReference type="EMBL" id="MBC5688668.1"/>
    </source>
</evidence>
<dbReference type="EMBL" id="JACOPF010000001">
    <property type="protein sequence ID" value="MBC5688668.1"/>
    <property type="molecule type" value="Genomic_DNA"/>
</dbReference>